<evidence type="ECO:0000313" key="2">
    <source>
        <dbReference type="EMBL" id="KAF1993889.1"/>
    </source>
</evidence>
<dbReference type="OrthoDB" id="3782277at2759"/>
<evidence type="ECO:0000313" key="3">
    <source>
        <dbReference type="Proteomes" id="UP000799779"/>
    </source>
</evidence>
<dbReference type="AlphaFoldDB" id="A0A6A5VYZ6"/>
<proteinExistence type="predicted"/>
<gene>
    <name evidence="2" type="ORF">P154DRAFT_540053</name>
</gene>
<organism evidence="2 3">
    <name type="scientific">Amniculicola lignicola CBS 123094</name>
    <dbReference type="NCBI Taxonomy" id="1392246"/>
    <lineage>
        <taxon>Eukaryota</taxon>
        <taxon>Fungi</taxon>
        <taxon>Dikarya</taxon>
        <taxon>Ascomycota</taxon>
        <taxon>Pezizomycotina</taxon>
        <taxon>Dothideomycetes</taxon>
        <taxon>Pleosporomycetidae</taxon>
        <taxon>Pleosporales</taxon>
        <taxon>Amniculicolaceae</taxon>
        <taxon>Amniculicola</taxon>
    </lineage>
</organism>
<accession>A0A6A5VYZ6</accession>
<keyword evidence="1" id="KW-0732">Signal</keyword>
<name>A0A6A5VYZ6_9PLEO</name>
<keyword evidence="3" id="KW-1185">Reference proteome</keyword>
<feature type="chain" id="PRO_5025377367" description="AA1-like domain-containing protein" evidence="1">
    <location>
        <begin position="18"/>
        <end position="119"/>
    </location>
</feature>
<evidence type="ECO:0008006" key="4">
    <source>
        <dbReference type="Google" id="ProtNLM"/>
    </source>
</evidence>
<dbReference type="Proteomes" id="UP000799779">
    <property type="component" value="Unassembled WGS sequence"/>
</dbReference>
<reference evidence="2" key="1">
    <citation type="journal article" date="2020" name="Stud. Mycol.">
        <title>101 Dothideomycetes genomes: a test case for predicting lifestyles and emergence of pathogens.</title>
        <authorList>
            <person name="Haridas S."/>
            <person name="Albert R."/>
            <person name="Binder M."/>
            <person name="Bloem J."/>
            <person name="Labutti K."/>
            <person name="Salamov A."/>
            <person name="Andreopoulos B."/>
            <person name="Baker S."/>
            <person name="Barry K."/>
            <person name="Bills G."/>
            <person name="Bluhm B."/>
            <person name="Cannon C."/>
            <person name="Castanera R."/>
            <person name="Culley D."/>
            <person name="Daum C."/>
            <person name="Ezra D."/>
            <person name="Gonzalez J."/>
            <person name="Henrissat B."/>
            <person name="Kuo A."/>
            <person name="Liang C."/>
            <person name="Lipzen A."/>
            <person name="Lutzoni F."/>
            <person name="Magnuson J."/>
            <person name="Mondo S."/>
            <person name="Nolan M."/>
            <person name="Ohm R."/>
            <person name="Pangilinan J."/>
            <person name="Park H.-J."/>
            <person name="Ramirez L."/>
            <person name="Alfaro M."/>
            <person name="Sun H."/>
            <person name="Tritt A."/>
            <person name="Yoshinaga Y."/>
            <person name="Zwiers L.-H."/>
            <person name="Turgeon B."/>
            <person name="Goodwin S."/>
            <person name="Spatafora J."/>
            <person name="Crous P."/>
            <person name="Grigoriev I."/>
        </authorList>
    </citation>
    <scope>NUCLEOTIDE SEQUENCE</scope>
    <source>
        <strain evidence="2">CBS 123094</strain>
    </source>
</reference>
<dbReference type="EMBL" id="ML977681">
    <property type="protein sequence ID" value="KAF1993889.1"/>
    <property type="molecule type" value="Genomic_DNA"/>
</dbReference>
<evidence type="ECO:0000256" key="1">
    <source>
        <dbReference type="SAM" id="SignalP"/>
    </source>
</evidence>
<protein>
    <recommendedName>
        <fullName evidence="4">AA1-like domain-containing protein</fullName>
    </recommendedName>
</protein>
<sequence length="119" mass="13334">MLRSTTLSLLFAALALASPLATPIEVEPRQTAPLPTLYVSEFYAFMADNTVEGAQSNLSFRVTDLRSDHFSSAICEIPNTYFHLYAISALFDYCGERENGWMYSFNEGGLTVRKGWYEG</sequence>
<feature type="signal peptide" evidence="1">
    <location>
        <begin position="1"/>
        <end position="17"/>
    </location>
</feature>